<organism evidence="5 6">
    <name type="scientific">Pedobacter psychroterrae</name>
    <dbReference type="NCBI Taxonomy" id="2530453"/>
    <lineage>
        <taxon>Bacteria</taxon>
        <taxon>Pseudomonadati</taxon>
        <taxon>Bacteroidota</taxon>
        <taxon>Sphingobacteriia</taxon>
        <taxon>Sphingobacteriales</taxon>
        <taxon>Sphingobacteriaceae</taxon>
        <taxon>Pedobacter</taxon>
    </lineage>
</organism>
<keyword evidence="1 2" id="KW-0238">DNA-binding</keyword>
<evidence type="ECO:0000313" key="6">
    <source>
        <dbReference type="Proteomes" id="UP000293347"/>
    </source>
</evidence>
<dbReference type="AlphaFoldDB" id="A0A4V2MLS5"/>
<evidence type="ECO:0000256" key="1">
    <source>
        <dbReference type="ARBA" id="ARBA00023125"/>
    </source>
</evidence>
<sequence>MDKKRGPYRPRDKEVTMQLLIEAVGLILAEDGYRGLGVNKVALRAGVDKKNIYNYFESYNNLLKTYIKSKDFWTHIFEKFHLSDAPKGEEMPDYLGAIFKEQFKYFSSEKEMQQFIFWQISQSNVLLKEISDEREVKGAVIASLADPHFKNSGVRLAAVLALVLGGVYYVVWHAEYNKSVVCGLDVNQEKDREDFLRTIGQVISWAWEAAGKEKRTE</sequence>
<gene>
    <name evidence="5" type="ORF">EZ437_04055</name>
</gene>
<evidence type="ECO:0000256" key="2">
    <source>
        <dbReference type="PROSITE-ProRule" id="PRU00335"/>
    </source>
</evidence>
<dbReference type="Proteomes" id="UP000293347">
    <property type="component" value="Unassembled WGS sequence"/>
</dbReference>
<name>A0A4V2MLS5_9SPHI</name>
<evidence type="ECO:0000313" key="5">
    <source>
        <dbReference type="EMBL" id="TCD03157.1"/>
    </source>
</evidence>
<dbReference type="PRINTS" id="PR00455">
    <property type="entry name" value="HTHTETR"/>
</dbReference>
<feature type="DNA-binding region" description="H-T-H motif" evidence="2">
    <location>
        <begin position="37"/>
        <end position="56"/>
    </location>
</feature>
<dbReference type="PROSITE" id="PS50977">
    <property type="entry name" value="HTH_TETR_2"/>
    <property type="match status" value="1"/>
</dbReference>
<dbReference type="SUPFAM" id="SSF46689">
    <property type="entry name" value="Homeodomain-like"/>
    <property type="match status" value="1"/>
</dbReference>
<feature type="domain" description="HTH tetR-type" evidence="4">
    <location>
        <begin position="14"/>
        <end position="74"/>
    </location>
</feature>
<dbReference type="Pfam" id="PF00440">
    <property type="entry name" value="TetR_N"/>
    <property type="match status" value="1"/>
</dbReference>
<keyword evidence="3" id="KW-1133">Transmembrane helix</keyword>
<comment type="caution">
    <text evidence="5">The sequence shown here is derived from an EMBL/GenBank/DDBJ whole genome shotgun (WGS) entry which is preliminary data.</text>
</comment>
<proteinExistence type="predicted"/>
<dbReference type="RefSeq" id="WP_131593493.1">
    <property type="nucleotide sequence ID" value="NZ_SJSL01000001.1"/>
</dbReference>
<evidence type="ECO:0000256" key="3">
    <source>
        <dbReference type="SAM" id="Phobius"/>
    </source>
</evidence>
<dbReference type="GO" id="GO:0003677">
    <property type="term" value="F:DNA binding"/>
    <property type="evidence" value="ECO:0007669"/>
    <property type="project" value="UniProtKB-UniRule"/>
</dbReference>
<keyword evidence="6" id="KW-1185">Reference proteome</keyword>
<dbReference type="InterPro" id="IPR009057">
    <property type="entry name" value="Homeodomain-like_sf"/>
</dbReference>
<dbReference type="Gene3D" id="1.10.357.10">
    <property type="entry name" value="Tetracycline Repressor, domain 2"/>
    <property type="match status" value="1"/>
</dbReference>
<keyword evidence="3" id="KW-0812">Transmembrane</keyword>
<dbReference type="OrthoDB" id="836882at2"/>
<reference evidence="5 6" key="1">
    <citation type="submission" date="2019-02" db="EMBL/GenBank/DDBJ databases">
        <title>Pedobacter sp. RP-1-14 sp. nov., isolated from Arctic soil.</title>
        <authorList>
            <person name="Dahal R.H."/>
        </authorList>
    </citation>
    <scope>NUCLEOTIDE SEQUENCE [LARGE SCALE GENOMIC DNA]</scope>
    <source>
        <strain evidence="5 6">RP-1-14</strain>
    </source>
</reference>
<dbReference type="EMBL" id="SJSL01000001">
    <property type="protein sequence ID" value="TCD03157.1"/>
    <property type="molecule type" value="Genomic_DNA"/>
</dbReference>
<evidence type="ECO:0000259" key="4">
    <source>
        <dbReference type="PROSITE" id="PS50977"/>
    </source>
</evidence>
<keyword evidence="3" id="KW-0472">Membrane</keyword>
<feature type="transmembrane region" description="Helical" evidence="3">
    <location>
        <begin position="153"/>
        <end position="172"/>
    </location>
</feature>
<dbReference type="InterPro" id="IPR001647">
    <property type="entry name" value="HTH_TetR"/>
</dbReference>
<accession>A0A4V2MLS5</accession>
<protein>
    <submittedName>
        <fullName evidence="5">TetR/AcrR family transcriptional regulator</fullName>
    </submittedName>
</protein>